<organism evidence="2 3">
    <name type="scientific">Rhizobium metallidurans</name>
    <dbReference type="NCBI Taxonomy" id="1265931"/>
    <lineage>
        <taxon>Bacteria</taxon>
        <taxon>Pseudomonadati</taxon>
        <taxon>Pseudomonadota</taxon>
        <taxon>Alphaproteobacteria</taxon>
        <taxon>Hyphomicrobiales</taxon>
        <taxon>Rhizobiaceae</taxon>
        <taxon>Rhizobium/Agrobacterium group</taxon>
        <taxon>Rhizobium</taxon>
    </lineage>
</organism>
<keyword evidence="3" id="KW-1185">Reference proteome</keyword>
<reference evidence="2 3" key="1">
    <citation type="submission" date="2020-08" db="EMBL/GenBank/DDBJ databases">
        <title>Genomic Encyclopedia of Type Strains, Phase IV (KMG-IV): sequencing the most valuable type-strain genomes for metagenomic binning, comparative biology and taxonomic classification.</title>
        <authorList>
            <person name="Goeker M."/>
        </authorList>
    </citation>
    <scope>NUCLEOTIDE SEQUENCE [LARGE SCALE GENOMIC DNA]</scope>
    <source>
        <strain evidence="2 3">DSM 26575</strain>
    </source>
</reference>
<protein>
    <submittedName>
        <fullName evidence="2">Uncharacterized protein</fullName>
    </submittedName>
</protein>
<dbReference type="EMBL" id="JACIDW010000002">
    <property type="protein sequence ID" value="MBB3963516.1"/>
    <property type="molecule type" value="Genomic_DNA"/>
</dbReference>
<keyword evidence="1" id="KW-0472">Membrane</keyword>
<sequence length="51" mass="5256">MQNALLASAFALSATTISIAGYLAIAEKSGWGWFLFVGLLLGAAAIQKVSL</sequence>
<dbReference type="Proteomes" id="UP000582090">
    <property type="component" value="Unassembled WGS sequence"/>
</dbReference>
<feature type="transmembrane region" description="Helical" evidence="1">
    <location>
        <begin position="30"/>
        <end position="46"/>
    </location>
</feature>
<name>A0A7W6CW78_9HYPH</name>
<comment type="caution">
    <text evidence="2">The sequence shown here is derived from an EMBL/GenBank/DDBJ whole genome shotgun (WGS) entry which is preliminary data.</text>
</comment>
<evidence type="ECO:0000256" key="1">
    <source>
        <dbReference type="SAM" id="Phobius"/>
    </source>
</evidence>
<evidence type="ECO:0000313" key="3">
    <source>
        <dbReference type="Proteomes" id="UP000582090"/>
    </source>
</evidence>
<dbReference type="RefSeq" id="WP_183899222.1">
    <property type="nucleotide sequence ID" value="NZ_JACIDW010000002.1"/>
</dbReference>
<evidence type="ECO:0000313" key="2">
    <source>
        <dbReference type="EMBL" id="MBB3963516.1"/>
    </source>
</evidence>
<accession>A0A7W6CW78</accession>
<gene>
    <name evidence="2" type="ORF">GGQ67_001141</name>
</gene>
<dbReference type="AlphaFoldDB" id="A0A7W6CW78"/>
<keyword evidence="1" id="KW-1133">Transmembrane helix</keyword>
<proteinExistence type="predicted"/>
<keyword evidence="1" id="KW-0812">Transmembrane</keyword>